<accession>A0ABQ1YIX1</accession>
<evidence type="ECO:0000313" key="2">
    <source>
        <dbReference type="EMBL" id="GGH26990.1"/>
    </source>
</evidence>
<keyword evidence="3" id="KW-1185">Reference proteome</keyword>
<name>A0ABQ1YIX1_9BACT</name>
<organism evidence="2 3">
    <name type="scientific">Dyadobacter endophyticus</name>
    <dbReference type="NCBI Taxonomy" id="1749036"/>
    <lineage>
        <taxon>Bacteria</taxon>
        <taxon>Pseudomonadati</taxon>
        <taxon>Bacteroidota</taxon>
        <taxon>Cytophagia</taxon>
        <taxon>Cytophagales</taxon>
        <taxon>Spirosomataceae</taxon>
        <taxon>Dyadobacter</taxon>
    </lineage>
</organism>
<feature type="signal peptide" evidence="1">
    <location>
        <begin position="1"/>
        <end position="24"/>
    </location>
</feature>
<dbReference type="EMBL" id="BMIA01000001">
    <property type="protein sequence ID" value="GGH26990.1"/>
    <property type="molecule type" value="Genomic_DNA"/>
</dbReference>
<dbReference type="Proteomes" id="UP000600214">
    <property type="component" value="Unassembled WGS sequence"/>
</dbReference>
<feature type="chain" id="PRO_5045708538" description="Lipoprotein" evidence="1">
    <location>
        <begin position="25"/>
        <end position="179"/>
    </location>
</feature>
<protein>
    <recommendedName>
        <fullName evidence="4">Lipoprotein</fullName>
    </recommendedName>
</protein>
<dbReference type="RefSeq" id="WP_188929704.1">
    <property type="nucleotide sequence ID" value="NZ_BMIA01000001.1"/>
</dbReference>
<gene>
    <name evidence="2" type="ORF">GCM10007423_12390</name>
</gene>
<sequence>MKTRSFLFALCIIAGALLLPGCSGEEFPVPDDQEIFFEVNYVNYAWGFQNDGLLIDKMGRVRTFDKPNDWKFASSGSLTAAEMDERLAKTTVSKYTVPANELARYVKKMERVSDKDFTELSNRGADMGASAYYVYRYDSGSKTYHAVLLQSVGDNDIYNKDSDAKEIAEWLVKVRLESR</sequence>
<keyword evidence="1" id="KW-0732">Signal</keyword>
<evidence type="ECO:0000256" key="1">
    <source>
        <dbReference type="SAM" id="SignalP"/>
    </source>
</evidence>
<proteinExistence type="predicted"/>
<evidence type="ECO:0000313" key="3">
    <source>
        <dbReference type="Proteomes" id="UP000600214"/>
    </source>
</evidence>
<reference evidence="3" key="1">
    <citation type="journal article" date="2019" name="Int. J. Syst. Evol. Microbiol.">
        <title>The Global Catalogue of Microorganisms (GCM) 10K type strain sequencing project: providing services to taxonomists for standard genome sequencing and annotation.</title>
        <authorList>
            <consortium name="The Broad Institute Genomics Platform"/>
            <consortium name="The Broad Institute Genome Sequencing Center for Infectious Disease"/>
            <person name="Wu L."/>
            <person name="Ma J."/>
        </authorList>
    </citation>
    <scope>NUCLEOTIDE SEQUENCE [LARGE SCALE GENOMIC DNA]</scope>
    <source>
        <strain evidence="3">CGMCC 1.15288</strain>
    </source>
</reference>
<comment type="caution">
    <text evidence="2">The sequence shown here is derived from an EMBL/GenBank/DDBJ whole genome shotgun (WGS) entry which is preliminary data.</text>
</comment>
<evidence type="ECO:0008006" key="4">
    <source>
        <dbReference type="Google" id="ProtNLM"/>
    </source>
</evidence>